<dbReference type="EMBL" id="MK878531">
    <property type="protein sequence ID" value="QEG96534.1"/>
    <property type="molecule type" value="Genomic_DNA"/>
</dbReference>
<dbReference type="SUPFAM" id="SSF81901">
    <property type="entry name" value="HCP-like"/>
    <property type="match status" value="1"/>
</dbReference>
<protein>
    <recommendedName>
        <fullName evidence="2">Sel1 repeat family protein</fullName>
    </recommendedName>
</protein>
<dbReference type="Gene3D" id="1.25.40.10">
    <property type="entry name" value="Tetratricopeptide repeat domain"/>
    <property type="match status" value="1"/>
</dbReference>
<organism evidence="1">
    <name type="scientific">Escherichia coli</name>
    <dbReference type="NCBI Taxonomy" id="562"/>
    <lineage>
        <taxon>Bacteria</taxon>
        <taxon>Pseudomonadati</taxon>
        <taxon>Pseudomonadota</taxon>
        <taxon>Gammaproteobacteria</taxon>
        <taxon>Enterobacterales</taxon>
        <taxon>Enterobacteriaceae</taxon>
        <taxon>Escherichia</taxon>
    </lineage>
</organism>
<name>A0A5B9SXQ6_ECOLX</name>
<proteinExistence type="predicted"/>
<gene>
    <name evidence="1" type="ORF">EC0067K-MccH47_00117</name>
</gene>
<evidence type="ECO:0008006" key="2">
    <source>
        <dbReference type="Google" id="ProtNLM"/>
    </source>
</evidence>
<evidence type="ECO:0000313" key="1">
    <source>
        <dbReference type="EMBL" id="QEG96534.1"/>
    </source>
</evidence>
<sequence>MDHITAPSFVALGDIYSLGLGVEKNPQLAEKWYKKAIDATNTQHNQEINH</sequence>
<dbReference type="AlphaFoldDB" id="A0A5B9SXQ6"/>
<accession>A0A5B9SXQ6</accession>
<dbReference type="InterPro" id="IPR006597">
    <property type="entry name" value="Sel1-like"/>
</dbReference>
<dbReference type="SMART" id="SM00671">
    <property type="entry name" value="SEL1"/>
    <property type="match status" value="1"/>
</dbReference>
<dbReference type="InterPro" id="IPR011990">
    <property type="entry name" value="TPR-like_helical_dom_sf"/>
</dbReference>
<dbReference type="Pfam" id="PF08238">
    <property type="entry name" value="Sel1"/>
    <property type="match status" value="1"/>
</dbReference>
<reference evidence="1" key="1">
    <citation type="submission" date="2019-05" db="EMBL/GenBank/DDBJ databases">
        <title>Bacteriocin occurrence and activity in Escherichia coli isolated from bovines and wastewater.</title>
        <authorList>
            <person name="Cameron A."/>
            <person name="Zaheer R."/>
            <person name="Barbieri R."/>
            <person name="McAllister T.A."/>
        </authorList>
    </citation>
    <scope>NUCLEOTIDE SEQUENCE</scope>
    <source>
        <strain evidence="1">0067K</strain>
    </source>
</reference>